<organism evidence="3 4">
    <name type="scientific">Terfezia boudieri ATCC MYA-4762</name>
    <dbReference type="NCBI Taxonomy" id="1051890"/>
    <lineage>
        <taxon>Eukaryota</taxon>
        <taxon>Fungi</taxon>
        <taxon>Dikarya</taxon>
        <taxon>Ascomycota</taxon>
        <taxon>Pezizomycotina</taxon>
        <taxon>Pezizomycetes</taxon>
        <taxon>Pezizales</taxon>
        <taxon>Pezizaceae</taxon>
        <taxon>Terfezia</taxon>
    </lineage>
</organism>
<feature type="compositionally biased region" description="Basic residues" evidence="1">
    <location>
        <begin position="198"/>
        <end position="207"/>
    </location>
</feature>
<sequence>MAPPPRGVLFGPIVDWGKGSSKVLLEFSDEEEVRRTRQYVLEEVAKWHLVPGFGEDGSRALMEACANTEKCKSEWQGERDWDLYISQQERQGRGDEEILRVRDGPLAERAIEILKMGMAIQDSSVNGHLEGFDFTYEQAEVEDNMLESITVRLIRPDGSVLDGMTHRWTLSTLRQARRTRMAGIQEEVEESGSEDERRKKRNVRLGKKPRLEGGLTLGELDREYSKGLETARVRTFEEVRSNVFRMSSPGEEKDVTMEDSLPIPTRAKKMPGLKDSRHAVIDLTEEEEEGKEKEHEEKGVDIDMEESMGASTGASPARNRSWKPIWDSREAMMIIYSIKYIDGNEAGGGGWKAISKEAIAKGDYQHIEWIMEAERTWRTVSQVKSSQLAGVERELAEVKKQLTLLAVSLVTGTPEQVAEAKRTINTRRGKVEEEKRKQEELKKVEKKRREEEASRKQEEANKKSQEKAREACEATIRDLVGKVRPDLSSGEMIELGQKMKEAEEMKKRIEEEAAAPIERLVDRTVQVIGTEVFKVTRVVMGHMQPLDTKGRAELESAAGKVNNLLRAKGLANEQAPWQVTGKAGRGEFCDESTWEVRRVRKEVDPAEVAREVGMALASVFESSGDMLNVWVEEARSVKLIVPSAPMVIPKGRKELAEKIKGENKGLRIASRYPKLWGTTRVTGFTFDVVDDQEAKKVIKEGLMWEGKRRRVSYLEQGRGPPGVVGASGRRTIPGWGSAAAKVIRVAYQNVGGSHLNTHVFLEWCKEEGVDVAFVGETWIDKGGKGSQSHPSFQLRSGVRKGRRVFVYWRRSLAGSIKVETEEDNLVIVEVFGRKLGGVYANGKLQGQKWEEWLGEVSRRLDGGNVAVVGDWNAHSHDWDEASEEDSRGRSMAAWILGLGLTVAEGDCGRTWERMRRGRVVSSRIDLFLSKGEKEWGGVRREKILSDHWALLADIDWGGPRQVIEKEAVDWKGLEDEMATLQEGGLEAEIREVKEMVGSGAVDPVEYNKEEQERTLGGWTYSGGTGKKIESGKGKAPGDD</sequence>
<accession>A0A3N4LWS4</accession>
<feature type="region of interest" description="Disordered" evidence="1">
    <location>
        <begin position="1015"/>
        <end position="1039"/>
    </location>
</feature>
<dbReference type="InterPro" id="IPR005135">
    <property type="entry name" value="Endo/exonuclease/phosphatase"/>
</dbReference>
<feature type="region of interest" description="Disordered" evidence="1">
    <location>
        <begin position="184"/>
        <end position="207"/>
    </location>
</feature>
<dbReference type="GO" id="GO:0003824">
    <property type="term" value="F:catalytic activity"/>
    <property type="evidence" value="ECO:0007669"/>
    <property type="project" value="InterPro"/>
</dbReference>
<feature type="region of interest" description="Disordered" evidence="1">
    <location>
        <begin position="429"/>
        <end position="470"/>
    </location>
</feature>
<evidence type="ECO:0000313" key="4">
    <source>
        <dbReference type="Proteomes" id="UP000267821"/>
    </source>
</evidence>
<evidence type="ECO:0000256" key="1">
    <source>
        <dbReference type="SAM" id="MobiDB-lite"/>
    </source>
</evidence>
<dbReference type="Proteomes" id="UP000267821">
    <property type="component" value="Unassembled WGS sequence"/>
</dbReference>
<evidence type="ECO:0000313" key="3">
    <source>
        <dbReference type="EMBL" id="RPB22495.1"/>
    </source>
</evidence>
<evidence type="ECO:0000259" key="2">
    <source>
        <dbReference type="Pfam" id="PF14529"/>
    </source>
</evidence>
<dbReference type="EMBL" id="ML121551">
    <property type="protein sequence ID" value="RPB22495.1"/>
    <property type="molecule type" value="Genomic_DNA"/>
</dbReference>
<name>A0A3N4LWS4_9PEZI</name>
<dbReference type="OrthoDB" id="5475701at2759"/>
<feature type="compositionally biased region" description="Basic and acidic residues" evidence="1">
    <location>
        <begin position="1026"/>
        <end position="1039"/>
    </location>
</feature>
<gene>
    <name evidence="3" type="ORF">L211DRAFT_884786</name>
</gene>
<protein>
    <recommendedName>
        <fullName evidence="2">Endonuclease/exonuclease/phosphatase domain-containing protein</fullName>
    </recommendedName>
</protein>
<dbReference type="AlphaFoldDB" id="A0A3N4LWS4"/>
<dbReference type="SUPFAM" id="SSF56219">
    <property type="entry name" value="DNase I-like"/>
    <property type="match status" value="1"/>
</dbReference>
<feature type="domain" description="Endonuclease/exonuclease/phosphatase" evidence="2">
    <location>
        <begin position="838"/>
        <end position="949"/>
    </location>
</feature>
<dbReference type="Pfam" id="PF14529">
    <property type="entry name" value="Exo_endo_phos_2"/>
    <property type="match status" value="1"/>
</dbReference>
<dbReference type="InParanoid" id="A0A3N4LWS4"/>
<proteinExistence type="predicted"/>
<keyword evidence="4" id="KW-1185">Reference proteome</keyword>
<dbReference type="InterPro" id="IPR036691">
    <property type="entry name" value="Endo/exonu/phosph_ase_sf"/>
</dbReference>
<reference evidence="3 4" key="1">
    <citation type="journal article" date="2018" name="Nat. Ecol. Evol.">
        <title>Pezizomycetes genomes reveal the molecular basis of ectomycorrhizal truffle lifestyle.</title>
        <authorList>
            <person name="Murat C."/>
            <person name="Payen T."/>
            <person name="Noel B."/>
            <person name="Kuo A."/>
            <person name="Morin E."/>
            <person name="Chen J."/>
            <person name="Kohler A."/>
            <person name="Krizsan K."/>
            <person name="Balestrini R."/>
            <person name="Da Silva C."/>
            <person name="Montanini B."/>
            <person name="Hainaut M."/>
            <person name="Levati E."/>
            <person name="Barry K.W."/>
            <person name="Belfiori B."/>
            <person name="Cichocki N."/>
            <person name="Clum A."/>
            <person name="Dockter R.B."/>
            <person name="Fauchery L."/>
            <person name="Guy J."/>
            <person name="Iotti M."/>
            <person name="Le Tacon F."/>
            <person name="Lindquist E.A."/>
            <person name="Lipzen A."/>
            <person name="Malagnac F."/>
            <person name="Mello A."/>
            <person name="Molinier V."/>
            <person name="Miyauchi S."/>
            <person name="Poulain J."/>
            <person name="Riccioni C."/>
            <person name="Rubini A."/>
            <person name="Sitrit Y."/>
            <person name="Splivallo R."/>
            <person name="Traeger S."/>
            <person name="Wang M."/>
            <person name="Zifcakova L."/>
            <person name="Wipf D."/>
            <person name="Zambonelli A."/>
            <person name="Paolocci F."/>
            <person name="Nowrousian M."/>
            <person name="Ottonello S."/>
            <person name="Baldrian P."/>
            <person name="Spatafora J.W."/>
            <person name="Henrissat B."/>
            <person name="Nagy L.G."/>
            <person name="Aury J.M."/>
            <person name="Wincker P."/>
            <person name="Grigoriev I.V."/>
            <person name="Bonfante P."/>
            <person name="Martin F.M."/>
        </authorList>
    </citation>
    <scope>NUCLEOTIDE SEQUENCE [LARGE SCALE GENOMIC DNA]</scope>
    <source>
        <strain evidence="3 4">ATCC MYA-4762</strain>
    </source>
</reference>
<dbReference type="Gene3D" id="3.60.10.10">
    <property type="entry name" value="Endonuclease/exonuclease/phosphatase"/>
    <property type="match status" value="1"/>
</dbReference>